<keyword evidence="4 7" id="KW-0812">Transmembrane</keyword>
<evidence type="ECO:0000256" key="2">
    <source>
        <dbReference type="ARBA" id="ARBA00004141"/>
    </source>
</evidence>
<keyword evidence="6 7" id="KW-0472">Membrane</keyword>
<dbReference type="GO" id="GO:0016020">
    <property type="term" value="C:membrane"/>
    <property type="evidence" value="ECO:0007669"/>
    <property type="project" value="UniProtKB-SubCell"/>
</dbReference>
<reference evidence="9" key="1">
    <citation type="submission" date="2022-11" db="EMBL/GenBank/DDBJ databases">
        <title>WGS of Natronobacillus azotifigens 24KS-1, an anaerobic diazotrophic haloalkaliphile from soda-rich habitats.</title>
        <authorList>
            <person name="Sorokin D.Y."/>
            <person name="Merkel A.Y."/>
        </authorList>
    </citation>
    <scope>NUCLEOTIDE SEQUENCE</scope>
    <source>
        <strain evidence="9">24KS-1</strain>
    </source>
</reference>
<dbReference type="Pfam" id="PF02163">
    <property type="entry name" value="Peptidase_M50"/>
    <property type="match status" value="1"/>
</dbReference>
<name>A0A9J6RG80_9BACI</name>
<comment type="caution">
    <text evidence="9">The sequence shown here is derived from an EMBL/GenBank/DDBJ whole genome shotgun (WGS) entry which is preliminary data.</text>
</comment>
<dbReference type="InterPro" id="IPR008915">
    <property type="entry name" value="Peptidase_M50"/>
</dbReference>
<gene>
    <name evidence="9" type="ORF">OWO01_15295</name>
</gene>
<evidence type="ECO:0000256" key="6">
    <source>
        <dbReference type="ARBA" id="ARBA00023136"/>
    </source>
</evidence>
<evidence type="ECO:0000256" key="1">
    <source>
        <dbReference type="ARBA" id="ARBA00001947"/>
    </source>
</evidence>
<dbReference type="RefSeq" id="WP_268781349.1">
    <property type="nucleotide sequence ID" value="NZ_JAPRAT010000044.1"/>
</dbReference>
<dbReference type="Proteomes" id="UP001084197">
    <property type="component" value="Unassembled WGS sequence"/>
</dbReference>
<keyword evidence="10" id="KW-1185">Reference proteome</keyword>
<feature type="domain" description="Peptidase M50" evidence="8">
    <location>
        <begin position="19"/>
        <end position="123"/>
    </location>
</feature>
<proteinExistence type="inferred from homology"/>
<comment type="similarity">
    <text evidence="3">Belongs to the peptidase M50B family.</text>
</comment>
<evidence type="ECO:0000313" key="10">
    <source>
        <dbReference type="Proteomes" id="UP001084197"/>
    </source>
</evidence>
<evidence type="ECO:0000259" key="8">
    <source>
        <dbReference type="Pfam" id="PF02163"/>
    </source>
</evidence>
<feature type="transmembrane region" description="Helical" evidence="7">
    <location>
        <begin position="81"/>
        <end position="102"/>
    </location>
</feature>
<accession>A0A9J6RG80</accession>
<evidence type="ECO:0000256" key="4">
    <source>
        <dbReference type="ARBA" id="ARBA00022692"/>
    </source>
</evidence>
<dbReference type="GO" id="GO:0006508">
    <property type="term" value="P:proteolysis"/>
    <property type="evidence" value="ECO:0007669"/>
    <property type="project" value="InterPro"/>
</dbReference>
<comment type="subcellular location">
    <subcellularLocation>
        <location evidence="2">Membrane</location>
        <topology evidence="2">Multi-pass membrane protein</topology>
    </subcellularLocation>
</comment>
<dbReference type="EMBL" id="JAPRAT010000044">
    <property type="protein sequence ID" value="MCZ0704575.1"/>
    <property type="molecule type" value="Genomic_DNA"/>
</dbReference>
<feature type="transmembrane region" description="Helical" evidence="7">
    <location>
        <begin position="114"/>
        <end position="135"/>
    </location>
</feature>
<sequence>MFETIIGYSVALFLFQPLNVFVHELGHGFFAKLFGGKVYKIEVGIGEPLFSIGKLQVNKQFFIMGRCRFDSEPANHSKIKLSLILLGGVIFNMITILLLIAIKMNTTHHHFLDGYFFGFTGMLILSALIPMTYFTGDDSDGKRLMSVLTRKRGVN</sequence>
<keyword evidence="5 7" id="KW-1133">Transmembrane helix</keyword>
<comment type="cofactor">
    <cofactor evidence="1">
        <name>Zn(2+)</name>
        <dbReference type="ChEBI" id="CHEBI:29105"/>
    </cofactor>
</comment>
<evidence type="ECO:0000256" key="7">
    <source>
        <dbReference type="SAM" id="Phobius"/>
    </source>
</evidence>
<protein>
    <submittedName>
        <fullName evidence="9">M50 family metallopeptidase</fullName>
    </submittedName>
</protein>
<evidence type="ECO:0000256" key="5">
    <source>
        <dbReference type="ARBA" id="ARBA00022989"/>
    </source>
</evidence>
<evidence type="ECO:0000313" key="9">
    <source>
        <dbReference type="EMBL" id="MCZ0704575.1"/>
    </source>
</evidence>
<evidence type="ECO:0000256" key="3">
    <source>
        <dbReference type="ARBA" id="ARBA00007931"/>
    </source>
</evidence>
<dbReference type="AlphaFoldDB" id="A0A9J6RG80"/>
<organism evidence="9 10">
    <name type="scientific">Natronobacillus azotifigens</name>
    <dbReference type="NCBI Taxonomy" id="472978"/>
    <lineage>
        <taxon>Bacteria</taxon>
        <taxon>Bacillati</taxon>
        <taxon>Bacillota</taxon>
        <taxon>Bacilli</taxon>
        <taxon>Bacillales</taxon>
        <taxon>Bacillaceae</taxon>
        <taxon>Natronobacillus</taxon>
    </lineage>
</organism>